<dbReference type="AlphaFoldDB" id="A0A9D5SBX9"/>
<feature type="transmembrane region" description="Helical" evidence="1">
    <location>
        <begin position="100"/>
        <end position="117"/>
    </location>
</feature>
<protein>
    <submittedName>
        <fullName evidence="3">DMT family transporter</fullName>
    </submittedName>
</protein>
<feature type="domain" description="EamA" evidence="2">
    <location>
        <begin position="156"/>
        <end position="305"/>
    </location>
</feature>
<dbReference type="Proteomes" id="UP000806522">
    <property type="component" value="Unassembled WGS sequence"/>
</dbReference>
<keyword evidence="1" id="KW-0472">Membrane</keyword>
<reference evidence="3" key="1">
    <citation type="submission" date="2019-04" db="EMBL/GenBank/DDBJ databases">
        <title>Evolution of Biomass-Degrading Anaerobic Consortia Revealed by Metagenomics.</title>
        <authorList>
            <person name="Peng X."/>
        </authorList>
    </citation>
    <scope>NUCLEOTIDE SEQUENCE</scope>
    <source>
        <strain evidence="3">SIG140</strain>
    </source>
</reference>
<keyword evidence="1" id="KW-0812">Transmembrane</keyword>
<evidence type="ECO:0000259" key="2">
    <source>
        <dbReference type="Pfam" id="PF00892"/>
    </source>
</evidence>
<dbReference type="GO" id="GO:0016020">
    <property type="term" value="C:membrane"/>
    <property type="evidence" value="ECO:0007669"/>
    <property type="project" value="InterPro"/>
</dbReference>
<dbReference type="Pfam" id="PF00892">
    <property type="entry name" value="EamA"/>
    <property type="match status" value="2"/>
</dbReference>
<feature type="transmembrane region" description="Helical" evidence="1">
    <location>
        <begin position="6"/>
        <end position="25"/>
    </location>
</feature>
<accession>A0A9D5SBX9</accession>
<dbReference type="EMBL" id="SUYC01000009">
    <property type="protein sequence ID" value="MBE6271160.1"/>
    <property type="molecule type" value="Genomic_DNA"/>
</dbReference>
<dbReference type="PANTHER" id="PTHR22911">
    <property type="entry name" value="ACYL-MALONYL CONDENSING ENZYME-RELATED"/>
    <property type="match status" value="1"/>
</dbReference>
<feature type="transmembrane region" description="Helical" evidence="1">
    <location>
        <begin position="232"/>
        <end position="253"/>
    </location>
</feature>
<dbReference type="InterPro" id="IPR000620">
    <property type="entry name" value="EamA_dom"/>
</dbReference>
<evidence type="ECO:0000313" key="4">
    <source>
        <dbReference type="Proteomes" id="UP000806522"/>
    </source>
</evidence>
<feature type="domain" description="EamA" evidence="2">
    <location>
        <begin position="4"/>
        <end position="140"/>
    </location>
</feature>
<evidence type="ECO:0000256" key="1">
    <source>
        <dbReference type="SAM" id="Phobius"/>
    </source>
</evidence>
<keyword evidence="1" id="KW-1133">Transmembrane helix</keyword>
<name>A0A9D5SBX9_XYLRU</name>
<feature type="transmembrane region" description="Helical" evidence="1">
    <location>
        <begin position="153"/>
        <end position="179"/>
    </location>
</feature>
<feature type="transmembrane region" description="Helical" evidence="1">
    <location>
        <begin position="37"/>
        <end position="58"/>
    </location>
</feature>
<feature type="transmembrane region" description="Helical" evidence="1">
    <location>
        <begin position="259"/>
        <end position="281"/>
    </location>
</feature>
<feature type="transmembrane region" description="Helical" evidence="1">
    <location>
        <begin position="199"/>
        <end position="216"/>
    </location>
</feature>
<gene>
    <name evidence="3" type="ORF">E7101_09435</name>
</gene>
<evidence type="ECO:0000313" key="3">
    <source>
        <dbReference type="EMBL" id="MBE6271160.1"/>
    </source>
</evidence>
<organism evidence="3 4">
    <name type="scientific">Xylanibacter ruminicola</name>
    <name type="common">Prevotella ruminicola</name>
    <dbReference type="NCBI Taxonomy" id="839"/>
    <lineage>
        <taxon>Bacteria</taxon>
        <taxon>Pseudomonadati</taxon>
        <taxon>Bacteroidota</taxon>
        <taxon>Bacteroidia</taxon>
        <taxon>Bacteroidales</taxon>
        <taxon>Prevotellaceae</taxon>
        <taxon>Xylanibacter</taxon>
    </lineage>
</organism>
<feature type="transmembrane region" description="Helical" evidence="1">
    <location>
        <begin position="123"/>
        <end position="141"/>
    </location>
</feature>
<feature type="transmembrane region" description="Helical" evidence="1">
    <location>
        <begin position="288"/>
        <end position="306"/>
    </location>
</feature>
<dbReference type="InterPro" id="IPR037185">
    <property type="entry name" value="EmrE-like"/>
</dbReference>
<comment type="caution">
    <text evidence="3">The sequence shown here is derived from an EMBL/GenBank/DDBJ whole genome shotgun (WGS) entry which is preliminary data.</text>
</comment>
<sequence>MTYIGELISIGVAFSWTATALLSEFGSKRLGNLTLNVLRMGMALVFSLVLFFVVTGSMMPPGASAEAAGWMLLSGVVGYVIGDFCLFQCYIIIGSRYGQLFMTLAPLSAALMAWITLGQQMNAMSILAMLITLVGISISVLGRGEHHKVGLKLPLNGVLFAIGAAMCQGIGLVLSKIGMDHYEASLAGMPEWLVPFSANFYRCVAGIIGFSLLLYFRKGLEPLREAMHDRKGLAVATATTVFGPFVGVGFSLMAVQYTAAGIASTLMAMTPIIILLPSYWLFKQKITLRAVVGAVISVVGVSLFFLG</sequence>
<feature type="transmembrane region" description="Helical" evidence="1">
    <location>
        <begin position="70"/>
        <end position="93"/>
    </location>
</feature>
<proteinExistence type="predicted"/>
<dbReference type="SUPFAM" id="SSF103481">
    <property type="entry name" value="Multidrug resistance efflux transporter EmrE"/>
    <property type="match status" value="2"/>
</dbReference>